<dbReference type="RefSeq" id="WP_146473043.1">
    <property type="nucleotide sequence ID" value="NZ_BNCF01000005.1"/>
</dbReference>
<feature type="compositionally biased region" description="Basic and acidic residues" evidence="1">
    <location>
        <begin position="133"/>
        <end position="148"/>
    </location>
</feature>
<dbReference type="Proteomes" id="UP000636453">
    <property type="component" value="Unassembled WGS sequence"/>
</dbReference>
<dbReference type="NCBIfam" id="TIGR02436">
    <property type="entry name" value="four helix bundle protein"/>
    <property type="match status" value="1"/>
</dbReference>
<keyword evidence="3" id="KW-1185">Reference proteome</keyword>
<organism evidence="2 3">
    <name type="scientific">Vulcaniibacterium thermophilum</name>
    <dbReference type="NCBI Taxonomy" id="1169913"/>
    <lineage>
        <taxon>Bacteria</taxon>
        <taxon>Pseudomonadati</taxon>
        <taxon>Pseudomonadota</taxon>
        <taxon>Gammaproteobacteria</taxon>
        <taxon>Lysobacterales</taxon>
        <taxon>Lysobacteraceae</taxon>
        <taxon>Vulcaniibacterium</taxon>
    </lineage>
</organism>
<evidence type="ECO:0000313" key="3">
    <source>
        <dbReference type="Proteomes" id="UP000636453"/>
    </source>
</evidence>
<dbReference type="PANTHER" id="PTHR38471:SF2">
    <property type="entry name" value="FOUR HELIX BUNDLE PROTEIN"/>
    <property type="match status" value="1"/>
</dbReference>
<sequence>MGNRESRKRPHERLDVWQDAMTLVELAYRFSSTFPDTERFGLTAQLRRAAVSVPSNIAEGAARRSTREYVRFLSHARGSLSELDTQRQLALRLGLAPPLSALEEAIDRVFAKLTALMNALDASASMPSSTASDDSRFPIPDSRHSHAR</sequence>
<dbReference type="CDD" id="cd16377">
    <property type="entry name" value="23S_rRNA_IVP_like"/>
    <property type="match status" value="1"/>
</dbReference>
<proteinExistence type="predicted"/>
<dbReference type="Gene3D" id="1.20.1440.60">
    <property type="entry name" value="23S rRNA-intervening sequence"/>
    <property type="match status" value="1"/>
</dbReference>
<accession>A0A918Z0K2</accession>
<evidence type="ECO:0008006" key="4">
    <source>
        <dbReference type="Google" id="ProtNLM"/>
    </source>
</evidence>
<reference evidence="2" key="2">
    <citation type="submission" date="2020-09" db="EMBL/GenBank/DDBJ databases">
        <authorList>
            <person name="Sun Q."/>
            <person name="Kim S."/>
        </authorList>
    </citation>
    <scope>NUCLEOTIDE SEQUENCE</scope>
    <source>
        <strain evidence="2">KCTC 32020</strain>
    </source>
</reference>
<dbReference type="EMBL" id="BNCF01000005">
    <property type="protein sequence ID" value="GHE31075.1"/>
    <property type="molecule type" value="Genomic_DNA"/>
</dbReference>
<dbReference type="InterPro" id="IPR036583">
    <property type="entry name" value="23S_rRNA_IVS_sf"/>
</dbReference>
<reference evidence="2" key="1">
    <citation type="journal article" date="2014" name="Int. J. Syst. Evol. Microbiol.">
        <title>Complete genome sequence of Corynebacterium casei LMG S-19264T (=DSM 44701T), isolated from a smear-ripened cheese.</title>
        <authorList>
            <consortium name="US DOE Joint Genome Institute (JGI-PGF)"/>
            <person name="Walter F."/>
            <person name="Albersmeier A."/>
            <person name="Kalinowski J."/>
            <person name="Ruckert C."/>
        </authorList>
    </citation>
    <scope>NUCLEOTIDE SEQUENCE</scope>
    <source>
        <strain evidence="2">KCTC 32020</strain>
    </source>
</reference>
<dbReference type="PANTHER" id="PTHR38471">
    <property type="entry name" value="FOUR HELIX BUNDLE PROTEIN"/>
    <property type="match status" value="1"/>
</dbReference>
<gene>
    <name evidence="2" type="ORF">GCM10007167_11220</name>
</gene>
<comment type="caution">
    <text evidence="2">The sequence shown here is derived from an EMBL/GenBank/DDBJ whole genome shotgun (WGS) entry which is preliminary data.</text>
</comment>
<dbReference type="OrthoDB" id="160990at2"/>
<dbReference type="AlphaFoldDB" id="A0A918Z0K2"/>
<dbReference type="InterPro" id="IPR012657">
    <property type="entry name" value="23S_rRNA-intervening_sequence"/>
</dbReference>
<dbReference type="Pfam" id="PF05635">
    <property type="entry name" value="23S_rRNA_IVP"/>
    <property type="match status" value="1"/>
</dbReference>
<protein>
    <recommendedName>
        <fullName evidence="4">Four helix bundle protein</fullName>
    </recommendedName>
</protein>
<evidence type="ECO:0000256" key="1">
    <source>
        <dbReference type="SAM" id="MobiDB-lite"/>
    </source>
</evidence>
<dbReference type="SUPFAM" id="SSF158446">
    <property type="entry name" value="IVS-encoded protein-like"/>
    <property type="match status" value="1"/>
</dbReference>
<name>A0A918Z0K2_9GAMM</name>
<feature type="region of interest" description="Disordered" evidence="1">
    <location>
        <begin position="125"/>
        <end position="148"/>
    </location>
</feature>
<evidence type="ECO:0000313" key="2">
    <source>
        <dbReference type="EMBL" id="GHE31075.1"/>
    </source>
</evidence>